<dbReference type="RefSeq" id="WP_010756529.1">
    <property type="nucleotide sequence ID" value="NZ_ASWD01000002.1"/>
</dbReference>
<comment type="caution">
    <text evidence="1">The sequence shown here is derived from an EMBL/GenBank/DDBJ whole genome shotgun (WGS) entry which is preliminary data.</text>
</comment>
<dbReference type="HOGENOM" id="CLU_3043227_0_0_9"/>
<dbReference type="EMBL" id="AJAQ01000011">
    <property type="protein sequence ID" value="EOH95542.1"/>
    <property type="molecule type" value="Genomic_DNA"/>
</dbReference>
<organism evidence="1 2">
    <name type="scientific">Enterococcus pallens ATCC BAA-351</name>
    <dbReference type="NCBI Taxonomy" id="1158607"/>
    <lineage>
        <taxon>Bacteria</taxon>
        <taxon>Bacillati</taxon>
        <taxon>Bacillota</taxon>
        <taxon>Bacilli</taxon>
        <taxon>Lactobacillales</taxon>
        <taxon>Enterococcaceae</taxon>
        <taxon>Enterococcus</taxon>
    </lineage>
</organism>
<reference evidence="1 2" key="1">
    <citation type="submission" date="2013-02" db="EMBL/GenBank/DDBJ databases">
        <title>The Genome Sequence of Enterococcus pallens BAA-351.</title>
        <authorList>
            <consortium name="The Broad Institute Genome Sequencing Platform"/>
            <consortium name="The Broad Institute Genome Sequencing Center for Infectious Disease"/>
            <person name="Earl A.M."/>
            <person name="Gilmore M.S."/>
            <person name="Lebreton F."/>
            <person name="Walker B."/>
            <person name="Young S.K."/>
            <person name="Zeng Q."/>
            <person name="Gargeya S."/>
            <person name="Fitzgerald M."/>
            <person name="Haas B."/>
            <person name="Abouelleil A."/>
            <person name="Alvarado L."/>
            <person name="Arachchi H.M."/>
            <person name="Berlin A.M."/>
            <person name="Chapman S.B."/>
            <person name="Dewar J."/>
            <person name="Goldberg J."/>
            <person name="Griggs A."/>
            <person name="Gujja S."/>
            <person name="Hansen M."/>
            <person name="Howarth C."/>
            <person name="Imamovic A."/>
            <person name="Larimer J."/>
            <person name="McCowan C."/>
            <person name="Murphy C."/>
            <person name="Neiman D."/>
            <person name="Pearson M."/>
            <person name="Priest M."/>
            <person name="Roberts A."/>
            <person name="Saif S."/>
            <person name="Shea T."/>
            <person name="Sisk P."/>
            <person name="Sykes S."/>
            <person name="Wortman J."/>
            <person name="Nusbaum C."/>
            <person name="Birren B."/>
        </authorList>
    </citation>
    <scope>NUCLEOTIDE SEQUENCE [LARGE SCALE GENOMIC DNA]</scope>
    <source>
        <strain evidence="1 2">ATCC BAA-351</strain>
    </source>
</reference>
<sequence length="54" mass="6284">MENTEQAMSARTNRREFDLAKKKLFSELEKGAQVRREQGSITLKQLKEQMSAKL</sequence>
<dbReference type="Proteomes" id="UP000013782">
    <property type="component" value="Unassembled WGS sequence"/>
</dbReference>
<evidence type="ECO:0000313" key="1">
    <source>
        <dbReference type="EMBL" id="EOH95542.1"/>
    </source>
</evidence>
<dbReference type="AlphaFoldDB" id="R2QGB1"/>
<proteinExistence type="predicted"/>
<dbReference type="PATRIC" id="fig|1158607.3.peg.1491"/>
<keyword evidence="2" id="KW-1185">Reference proteome</keyword>
<gene>
    <name evidence="1" type="ORF">UAU_01504</name>
</gene>
<accession>R2QGB1</accession>
<protein>
    <submittedName>
        <fullName evidence="1">Uncharacterized protein</fullName>
    </submittedName>
</protein>
<evidence type="ECO:0000313" key="2">
    <source>
        <dbReference type="Proteomes" id="UP000013782"/>
    </source>
</evidence>
<name>R2QGB1_9ENTE</name>